<dbReference type="AlphaFoldDB" id="A0A1G5F730"/>
<proteinExistence type="predicted"/>
<name>A0A1G5F730_9BACT</name>
<dbReference type="EMBL" id="FMUX01000007">
    <property type="protein sequence ID" value="SCY34911.1"/>
    <property type="molecule type" value="Genomic_DNA"/>
</dbReference>
<accession>A0A1G5F730</accession>
<dbReference type="RefSeq" id="WP_092210822.1">
    <property type="nucleotide sequence ID" value="NZ_FMUX01000007.1"/>
</dbReference>
<gene>
    <name evidence="1" type="ORF">SAMN05216233_107180</name>
</gene>
<dbReference type="OrthoDB" id="6015145at2"/>
<sequence>MPSSPLSRNLAKYAGRLKFCGVVNPDSKFHLLKEAAPEDHVIAPNYVFVEGIGNVPQYAPTVFGQSAAYDPPHDCEGYFMSAKYQPNNNCYAYGCVIASNSFPQPGRLNGYSLPSNFTGSDVAHGAELDGLSMVGKTLDAVYSHAKKGAPGHYVALLISDADPDIGWTGDYHWVRCDDLTTSMWSQKDGSDQVTDFDFAGNPITDPATANWTVNQGPTKTDVQEMVVSYDFYTYMFVPREGVNII</sequence>
<evidence type="ECO:0000313" key="2">
    <source>
        <dbReference type="Proteomes" id="UP000198870"/>
    </source>
</evidence>
<reference evidence="1 2" key="1">
    <citation type="submission" date="2016-10" db="EMBL/GenBank/DDBJ databases">
        <authorList>
            <person name="de Groot N.N."/>
        </authorList>
    </citation>
    <scope>NUCLEOTIDE SEQUENCE [LARGE SCALE GENOMIC DNA]</scope>
    <source>
        <strain evidence="1 2">AA1</strain>
    </source>
</reference>
<evidence type="ECO:0000313" key="1">
    <source>
        <dbReference type="EMBL" id="SCY34911.1"/>
    </source>
</evidence>
<organism evidence="1 2">
    <name type="scientific">Desulfoluna spongiiphila</name>
    <dbReference type="NCBI Taxonomy" id="419481"/>
    <lineage>
        <taxon>Bacteria</taxon>
        <taxon>Pseudomonadati</taxon>
        <taxon>Thermodesulfobacteriota</taxon>
        <taxon>Desulfobacteria</taxon>
        <taxon>Desulfobacterales</taxon>
        <taxon>Desulfolunaceae</taxon>
        <taxon>Desulfoluna</taxon>
    </lineage>
</organism>
<protein>
    <submittedName>
        <fullName evidence="1">Uncharacterized protein</fullName>
    </submittedName>
</protein>
<dbReference type="STRING" id="419481.SAMN05216233_107180"/>
<keyword evidence="2" id="KW-1185">Reference proteome</keyword>
<dbReference type="Proteomes" id="UP000198870">
    <property type="component" value="Unassembled WGS sequence"/>
</dbReference>